<dbReference type="InterPro" id="IPR011527">
    <property type="entry name" value="ABC1_TM_dom"/>
</dbReference>
<dbReference type="PROSITE" id="PS50929">
    <property type="entry name" value="ABC_TM1F"/>
    <property type="match status" value="1"/>
</dbReference>
<evidence type="ECO:0000256" key="6">
    <source>
        <dbReference type="ARBA" id="ARBA00022840"/>
    </source>
</evidence>
<dbReference type="GO" id="GO:0015421">
    <property type="term" value="F:ABC-type oligopeptide transporter activity"/>
    <property type="evidence" value="ECO:0007669"/>
    <property type="project" value="TreeGrafter"/>
</dbReference>
<dbReference type="PROSITE" id="PS00211">
    <property type="entry name" value="ABC_TRANSPORTER_1"/>
    <property type="match status" value="1"/>
</dbReference>
<dbReference type="InterPro" id="IPR039421">
    <property type="entry name" value="Type_1_exporter"/>
</dbReference>
<comment type="caution">
    <text evidence="12">The sequence shown here is derived from an EMBL/GenBank/DDBJ whole genome shotgun (WGS) entry which is preliminary data.</text>
</comment>
<evidence type="ECO:0000256" key="2">
    <source>
        <dbReference type="ARBA" id="ARBA00022448"/>
    </source>
</evidence>
<reference evidence="12" key="1">
    <citation type="submission" date="2020-10" db="EMBL/GenBank/DDBJ databases">
        <authorList>
            <person name="Gilroy R."/>
        </authorList>
    </citation>
    <scope>NUCLEOTIDE SEQUENCE</scope>
    <source>
        <strain evidence="12">ChiSjej6B24-2974</strain>
    </source>
</reference>
<organism evidence="12 13">
    <name type="scientific">Candidatus Pullichristensenella stercorigallinarum</name>
    <dbReference type="NCBI Taxonomy" id="2840909"/>
    <lineage>
        <taxon>Bacteria</taxon>
        <taxon>Bacillati</taxon>
        <taxon>Bacillota</taxon>
        <taxon>Clostridia</taxon>
        <taxon>Candidatus Pullichristensenella</taxon>
    </lineage>
</organism>
<dbReference type="AlphaFoldDB" id="A0A9D0ZLA6"/>
<dbReference type="SUPFAM" id="SSF90123">
    <property type="entry name" value="ABC transporter transmembrane region"/>
    <property type="match status" value="1"/>
</dbReference>
<keyword evidence="4 9" id="KW-0812">Transmembrane</keyword>
<keyword evidence="5" id="KW-0547">Nucleotide-binding</keyword>
<evidence type="ECO:0000256" key="8">
    <source>
        <dbReference type="ARBA" id="ARBA00023136"/>
    </source>
</evidence>
<keyword evidence="6 12" id="KW-0067">ATP-binding</keyword>
<dbReference type="InterPro" id="IPR036640">
    <property type="entry name" value="ABC1_TM_sf"/>
</dbReference>
<dbReference type="PANTHER" id="PTHR43394">
    <property type="entry name" value="ATP-DEPENDENT PERMEASE MDL1, MITOCHONDRIAL"/>
    <property type="match status" value="1"/>
</dbReference>
<keyword evidence="3" id="KW-1003">Cell membrane</keyword>
<dbReference type="EMBL" id="DVFZ01000063">
    <property type="protein sequence ID" value="HIQ82728.1"/>
    <property type="molecule type" value="Genomic_DNA"/>
</dbReference>
<keyword evidence="8 9" id="KW-0472">Membrane</keyword>
<feature type="transmembrane region" description="Helical" evidence="9">
    <location>
        <begin position="61"/>
        <end position="86"/>
    </location>
</feature>
<dbReference type="GO" id="GO:0016887">
    <property type="term" value="F:ATP hydrolysis activity"/>
    <property type="evidence" value="ECO:0007669"/>
    <property type="project" value="InterPro"/>
</dbReference>
<evidence type="ECO:0000256" key="1">
    <source>
        <dbReference type="ARBA" id="ARBA00004651"/>
    </source>
</evidence>
<feature type="domain" description="ABC transmembrane type-1" evidence="11">
    <location>
        <begin position="17"/>
        <end position="302"/>
    </location>
</feature>
<keyword evidence="7 9" id="KW-1133">Transmembrane helix</keyword>
<dbReference type="CDD" id="cd18548">
    <property type="entry name" value="ABC_6TM_Tm287_like"/>
    <property type="match status" value="1"/>
</dbReference>
<feature type="domain" description="ABC transporter" evidence="10">
    <location>
        <begin position="335"/>
        <end position="571"/>
    </location>
</feature>
<evidence type="ECO:0000259" key="10">
    <source>
        <dbReference type="PROSITE" id="PS50893"/>
    </source>
</evidence>
<evidence type="ECO:0000313" key="13">
    <source>
        <dbReference type="Proteomes" id="UP000824260"/>
    </source>
</evidence>
<dbReference type="GO" id="GO:0005886">
    <property type="term" value="C:plasma membrane"/>
    <property type="evidence" value="ECO:0007669"/>
    <property type="project" value="UniProtKB-SubCell"/>
</dbReference>
<dbReference type="Proteomes" id="UP000824260">
    <property type="component" value="Unassembled WGS sequence"/>
</dbReference>
<accession>A0A9D0ZLA6</accession>
<feature type="transmembrane region" description="Helical" evidence="9">
    <location>
        <begin position="21"/>
        <end position="41"/>
    </location>
</feature>
<feature type="transmembrane region" description="Helical" evidence="9">
    <location>
        <begin position="157"/>
        <end position="175"/>
    </location>
</feature>
<proteinExistence type="predicted"/>
<feature type="transmembrane region" description="Helical" evidence="9">
    <location>
        <begin position="276"/>
        <end position="300"/>
    </location>
</feature>
<dbReference type="PROSITE" id="PS50893">
    <property type="entry name" value="ABC_TRANSPORTER_2"/>
    <property type="match status" value="1"/>
</dbReference>
<comment type="subcellular location">
    <subcellularLocation>
        <location evidence="1">Cell membrane</location>
        <topology evidence="1">Multi-pass membrane protein</topology>
    </subcellularLocation>
</comment>
<gene>
    <name evidence="12" type="ORF">IAA52_06450</name>
</gene>
<dbReference type="SMART" id="SM00382">
    <property type="entry name" value="AAA"/>
    <property type="match status" value="1"/>
</dbReference>
<name>A0A9D0ZLA6_9FIRM</name>
<dbReference type="FunFam" id="3.40.50.300:FF:000221">
    <property type="entry name" value="Multidrug ABC transporter ATP-binding protein"/>
    <property type="match status" value="1"/>
</dbReference>
<dbReference type="InterPro" id="IPR003439">
    <property type="entry name" value="ABC_transporter-like_ATP-bd"/>
</dbReference>
<evidence type="ECO:0000256" key="3">
    <source>
        <dbReference type="ARBA" id="ARBA00022475"/>
    </source>
</evidence>
<dbReference type="Pfam" id="PF00005">
    <property type="entry name" value="ABC_tran"/>
    <property type="match status" value="1"/>
</dbReference>
<dbReference type="PANTHER" id="PTHR43394:SF1">
    <property type="entry name" value="ATP-BINDING CASSETTE SUB-FAMILY B MEMBER 10, MITOCHONDRIAL"/>
    <property type="match status" value="1"/>
</dbReference>
<sequence>MVKTLARSIREFKKPAILTPLLVTVEVILECIIPFTIANLVNQMQAGCGMDVIVRYGIQLLVMALLSLVFGVAAGSTCATASTGFARNLRQDMFYRIQDYSFENIDKFSVSSLVTRMTTDIFNVQMSFMMIIRVAIRGPLMLIFSFIMGFAMGGRLAMIFLVTIPLLSIGLALVIRKAMPIFRRVFRKYDALNDSVQENVQAMRVVKSYVREDYEKKKFSAAAEDVCKDFTRAERIMAFNNPMMQFCVYAGMVFVLTFGSYSVITSRGMEVAVGQMSAILTYSFQILMSLMMLSMVFVMIAMSMESMERIVEVLNEKSNLTSPENAIADVKDGSIDFNDVSFKYSQKAERMALSDVDLHIRSGEVIGVLGGTGSSKSTLVQLIPRLYDVTEGNVKVGGVDVRSYDLEALRNAVAMVLQKNVLFSGTIKDNLRWGNPDATDEEMLEACRLAQADEFIQQFPDKYDTWIEQGGANVSGGQKQRLCIARALLKKPKILILDDSTSAVDTRTDALIREGFRKFIPETTKIIIAQRVASVQDADRIVVMDGGHISAIGTHDELMRTSEIYREVYTTQHKAGDQDGEE</sequence>
<evidence type="ECO:0000256" key="4">
    <source>
        <dbReference type="ARBA" id="ARBA00022692"/>
    </source>
</evidence>
<evidence type="ECO:0000256" key="9">
    <source>
        <dbReference type="SAM" id="Phobius"/>
    </source>
</evidence>
<dbReference type="GO" id="GO:0005524">
    <property type="term" value="F:ATP binding"/>
    <property type="evidence" value="ECO:0007669"/>
    <property type="project" value="UniProtKB-KW"/>
</dbReference>
<reference evidence="12" key="2">
    <citation type="journal article" date="2021" name="PeerJ">
        <title>Extensive microbial diversity within the chicken gut microbiome revealed by metagenomics and culture.</title>
        <authorList>
            <person name="Gilroy R."/>
            <person name="Ravi A."/>
            <person name="Getino M."/>
            <person name="Pursley I."/>
            <person name="Horton D.L."/>
            <person name="Alikhan N.F."/>
            <person name="Baker D."/>
            <person name="Gharbi K."/>
            <person name="Hall N."/>
            <person name="Watson M."/>
            <person name="Adriaenssens E.M."/>
            <person name="Foster-Nyarko E."/>
            <person name="Jarju S."/>
            <person name="Secka A."/>
            <person name="Antonio M."/>
            <person name="Oren A."/>
            <person name="Chaudhuri R.R."/>
            <person name="La Ragione R."/>
            <person name="Hildebrand F."/>
            <person name="Pallen M.J."/>
        </authorList>
    </citation>
    <scope>NUCLEOTIDE SEQUENCE</scope>
    <source>
        <strain evidence="12">ChiSjej6B24-2974</strain>
    </source>
</reference>
<evidence type="ECO:0000256" key="5">
    <source>
        <dbReference type="ARBA" id="ARBA00022741"/>
    </source>
</evidence>
<dbReference type="InterPro" id="IPR027417">
    <property type="entry name" value="P-loop_NTPase"/>
</dbReference>
<evidence type="ECO:0000313" key="12">
    <source>
        <dbReference type="EMBL" id="HIQ82728.1"/>
    </source>
</evidence>
<dbReference type="InterPro" id="IPR003593">
    <property type="entry name" value="AAA+_ATPase"/>
</dbReference>
<dbReference type="Pfam" id="PF00664">
    <property type="entry name" value="ABC_membrane"/>
    <property type="match status" value="1"/>
</dbReference>
<dbReference type="SUPFAM" id="SSF52540">
    <property type="entry name" value="P-loop containing nucleoside triphosphate hydrolases"/>
    <property type="match status" value="1"/>
</dbReference>
<dbReference type="Gene3D" id="1.20.1560.10">
    <property type="entry name" value="ABC transporter type 1, transmembrane domain"/>
    <property type="match status" value="1"/>
</dbReference>
<keyword evidence="2" id="KW-0813">Transport</keyword>
<dbReference type="Gene3D" id="3.40.50.300">
    <property type="entry name" value="P-loop containing nucleotide triphosphate hydrolases"/>
    <property type="match status" value="1"/>
</dbReference>
<evidence type="ECO:0000256" key="7">
    <source>
        <dbReference type="ARBA" id="ARBA00022989"/>
    </source>
</evidence>
<protein>
    <submittedName>
        <fullName evidence="12">ABC transporter ATP-binding protein</fullName>
    </submittedName>
</protein>
<evidence type="ECO:0000259" key="11">
    <source>
        <dbReference type="PROSITE" id="PS50929"/>
    </source>
</evidence>
<dbReference type="InterPro" id="IPR017871">
    <property type="entry name" value="ABC_transporter-like_CS"/>
</dbReference>
<feature type="transmembrane region" description="Helical" evidence="9">
    <location>
        <begin position="134"/>
        <end position="151"/>
    </location>
</feature>
<feature type="transmembrane region" description="Helical" evidence="9">
    <location>
        <begin position="246"/>
        <end position="264"/>
    </location>
</feature>